<evidence type="ECO:0000313" key="3">
    <source>
        <dbReference type="Proteomes" id="UP000324222"/>
    </source>
</evidence>
<reference evidence="2 3" key="1">
    <citation type="submission" date="2019-05" db="EMBL/GenBank/DDBJ databases">
        <title>Another draft genome of Portunus trituberculatus and its Hox gene families provides insights of decapod evolution.</title>
        <authorList>
            <person name="Jeong J.-H."/>
            <person name="Song I."/>
            <person name="Kim S."/>
            <person name="Choi T."/>
            <person name="Kim D."/>
            <person name="Ryu S."/>
            <person name="Kim W."/>
        </authorList>
    </citation>
    <scope>NUCLEOTIDE SEQUENCE [LARGE SCALE GENOMIC DNA]</scope>
    <source>
        <tissue evidence="2">Muscle</tissue>
    </source>
</reference>
<keyword evidence="1" id="KW-0732">Signal</keyword>
<proteinExistence type="predicted"/>
<comment type="caution">
    <text evidence="2">The sequence shown here is derived from an EMBL/GenBank/DDBJ whole genome shotgun (WGS) entry which is preliminary data.</text>
</comment>
<organism evidence="2 3">
    <name type="scientific">Portunus trituberculatus</name>
    <name type="common">Swimming crab</name>
    <name type="synonym">Neptunus trituberculatus</name>
    <dbReference type="NCBI Taxonomy" id="210409"/>
    <lineage>
        <taxon>Eukaryota</taxon>
        <taxon>Metazoa</taxon>
        <taxon>Ecdysozoa</taxon>
        <taxon>Arthropoda</taxon>
        <taxon>Crustacea</taxon>
        <taxon>Multicrustacea</taxon>
        <taxon>Malacostraca</taxon>
        <taxon>Eumalacostraca</taxon>
        <taxon>Eucarida</taxon>
        <taxon>Decapoda</taxon>
        <taxon>Pleocyemata</taxon>
        <taxon>Brachyura</taxon>
        <taxon>Eubrachyura</taxon>
        <taxon>Portunoidea</taxon>
        <taxon>Portunidae</taxon>
        <taxon>Portuninae</taxon>
        <taxon>Portunus</taxon>
    </lineage>
</organism>
<dbReference type="Proteomes" id="UP000324222">
    <property type="component" value="Unassembled WGS sequence"/>
</dbReference>
<dbReference type="AlphaFoldDB" id="A0A5B7JRK5"/>
<keyword evidence="3" id="KW-1185">Reference proteome</keyword>
<name>A0A5B7JRK5_PORTR</name>
<protein>
    <submittedName>
        <fullName evidence="2">Uncharacterized protein</fullName>
    </submittedName>
</protein>
<dbReference type="EMBL" id="VSRR010108133">
    <property type="protein sequence ID" value="MPC96986.1"/>
    <property type="molecule type" value="Genomic_DNA"/>
</dbReference>
<feature type="signal peptide" evidence="1">
    <location>
        <begin position="1"/>
        <end position="22"/>
    </location>
</feature>
<evidence type="ECO:0000313" key="2">
    <source>
        <dbReference type="EMBL" id="MPC96986.1"/>
    </source>
</evidence>
<accession>A0A5B7JRK5</accession>
<evidence type="ECO:0000256" key="1">
    <source>
        <dbReference type="SAM" id="SignalP"/>
    </source>
</evidence>
<gene>
    <name evidence="2" type="ORF">E2C01_092272</name>
</gene>
<feature type="chain" id="PRO_5022740437" evidence="1">
    <location>
        <begin position="23"/>
        <end position="84"/>
    </location>
</feature>
<sequence>MPSLQCTGWQILQCWIVLLTSARQPQAPSAMETSEWTMYPATLHSILLVPVSPGGRPHRSLPLSWPAEPGIVKGKSPAHSIAGI</sequence>